<name>A0ABR3LDN3_9TELE</name>
<gene>
    <name evidence="1" type="ORF">QQF64_018797</name>
</gene>
<dbReference type="SUPFAM" id="SSF50630">
    <property type="entry name" value="Acid proteases"/>
    <property type="match status" value="1"/>
</dbReference>
<comment type="caution">
    <text evidence="1">The sequence shown here is derived from an EMBL/GenBank/DDBJ whole genome shotgun (WGS) entry which is preliminary data.</text>
</comment>
<organism evidence="1 2">
    <name type="scientific">Cirrhinus molitorella</name>
    <name type="common">mud carp</name>
    <dbReference type="NCBI Taxonomy" id="172907"/>
    <lineage>
        <taxon>Eukaryota</taxon>
        <taxon>Metazoa</taxon>
        <taxon>Chordata</taxon>
        <taxon>Craniata</taxon>
        <taxon>Vertebrata</taxon>
        <taxon>Euteleostomi</taxon>
        <taxon>Actinopterygii</taxon>
        <taxon>Neopterygii</taxon>
        <taxon>Teleostei</taxon>
        <taxon>Ostariophysi</taxon>
        <taxon>Cypriniformes</taxon>
        <taxon>Cyprinidae</taxon>
        <taxon>Labeoninae</taxon>
        <taxon>Labeonini</taxon>
        <taxon>Cirrhinus</taxon>
    </lineage>
</organism>
<dbReference type="Proteomes" id="UP001558613">
    <property type="component" value="Unassembled WGS sequence"/>
</dbReference>
<sequence length="106" mass="11717">MENTQQTQSDSETGDEDALCVLSVSGDERGYWVTPLLDGTPVRMQVDTGAAVSLVSETTFKEMIPHRTPQPSNITLKTYTGEIVPVKGRRSGWNITPPKTLHEQEE</sequence>
<dbReference type="Pfam" id="PF13650">
    <property type="entry name" value="Asp_protease_2"/>
    <property type="match status" value="1"/>
</dbReference>
<protein>
    <recommendedName>
        <fullName evidence="3">Peptidase A2 domain-containing protein</fullName>
    </recommendedName>
</protein>
<reference evidence="1 2" key="1">
    <citation type="submission" date="2023-09" db="EMBL/GenBank/DDBJ databases">
        <authorList>
            <person name="Wang M."/>
        </authorList>
    </citation>
    <scope>NUCLEOTIDE SEQUENCE [LARGE SCALE GENOMIC DNA]</scope>
    <source>
        <strain evidence="1">GT-2023</strain>
        <tissue evidence="1">Liver</tissue>
    </source>
</reference>
<dbReference type="Gene3D" id="2.40.70.10">
    <property type="entry name" value="Acid Proteases"/>
    <property type="match status" value="1"/>
</dbReference>
<accession>A0ABR3LDN3</accession>
<evidence type="ECO:0000313" key="2">
    <source>
        <dbReference type="Proteomes" id="UP001558613"/>
    </source>
</evidence>
<proteinExistence type="predicted"/>
<evidence type="ECO:0008006" key="3">
    <source>
        <dbReference type="Google" id="ProtNLM"/>
    </source>
</evidence>
<keyword evidence="2" id="KW-1185">Reference proteome</keyword>
<dbReference type="InterPro" id="IPR021109">
    <property type="entry name" value="Peptidase_aspartic_dom_sf"/>
</dbReference>
<dbReference type="EMBL" id="JAYMGO010000022">
    <property type="protein sequence ID" value="KAL1251001.1"/>
    <property type="molecule type" value="Genomic_DNA"/>
</dbReference>
<evidence type="ECO:0000313" key="1">
    <source>
        <dbReference type="EMBL" id="KAL1251001.1"/>
    </source>
</evidence>